<dbReference type="Gene3D" id="1.20.1250.10">
    <property type="match status" value="1"/>
</dbReference>
<keyword evidence="3" id="KW-0964">Secreted</keyword>
<keyword evidence="9" id="KW-1185">Reference proteome</keyword>
<reference evidence="9" key="1">
    <citation type="submission" date="2024-04" db="EMBL/GenBank/DDBJ databases">
        <title>Salinicola lusitanus LLJ914,a marine bacterium isolated from the Okinawa Trough.</title>
        <authorList>
            <person name="Li J."/>
        </authorList>
    </citation>
    <scope>NUCLEOTIDE SEQUENCE [LARGE SCALE GENOMIC DNA]</scope>
</reference>
<keyword evidence="6" id="KW-1015">Disulfide bond</keyword>
<dbReference type="Proteomes" id="UP001460270">
    <property type="component" value="Unassembled WGS sequence"/>
</dbReference>
<sequence length="186" mass="20609">MAHSSFLLRLLLMGVLSCLLPEAEARPVDFWCQPQIRAGWRASAVDMTDRMIDCQGEVAGPATQIQCPFVGINRLRWDNLTAIEKLSEVVSDLQVLQHGLEETHNQTVLNCQPLLKDITHHVKNSRIILQRSLQNATMEASLSPPQTCSGLSAALKRYEKLLQGKLELSVSGLCNKNTTDFISTGL</sequence>
<dbReference type="PANTHER" id="PTHR10560">
    <property type="entry name" value="THROMBOPOIETIN"/>
    <property type="match status" value="1"/>
</dbReference>
<dbReference type="AlphaFoldDB" id="A0AAW0MTB5"/>
<evidence type="ECO:0000256" key="3">
    <source>
        <dbReference type="ARBA" id="ARBA00022525"/>
    </source>
</evidence>
<dbReference type="InterPro" id="IPR003978">
    <property type="entry name" value="Thrombopoietin"/>
</dbReference>
<evidence type="ECO:0000313" key="8">
    <source>
        <dbReference type="EMBL" id="KAK7882805.1"/>
    </source>
</evidence>
<comment type="similarity">
    <text evidence="2">Belongs to the EPO/TPO family.</text>
</comment>
<evidence type="ECO:0000313" key="9">
    <source>
        <dbReference type="Proteomes" id="UP001460270"/>
    </source>
</evidence>
<feature type="signal peptide" evidence="7">
    <location>
        <begin position="1"/>
        <end position="25"/>
    </location>
</feature>
<gene>
    <name evidence="8" type="ORF">WMY93_028979</name>
</gene>
<evidence type="ECO:0000256" key="6">
    <source>
        <dbReference type="ARBA" id="ARBA00023157"/>
    </source>
</evidence>
<evidence type="ECO:0000256" key="1">
    <source>
        <dbReference type="ARBA" id="ARBA00004613"/>
    </source>
</evidence>
<dbReference type="Pfam" id="PF00758">
    <property type="entry name" value="EPO_TPO"/>
    <property type="match status" value="1"/>
</dbReference>
<name>A0AAW0MTB5_9GOBI</name>
<dbReference type="GO" id="GO:0005179">
    <property type="term" value="F:hormone activity"/>
    <property type="evidence" value="ECO:0007669"/>
    <property type="project" value="UniProtKB-KW"/>
</dbReference>
<evidence type="ECO:0000256" key="5">
    <source>
        <dbReference type="ARBA" id="ARBA00022729"/>
    </source>
</evidence>
<evidence type="ECO:0000256" key="7">
    <source>
        <dbReference type="SAM" id="SignalP"/>
    </source>
</evidence>
<dbReference type="EMBL" id="JBBPFD010000021">
    <property type="protein sequence ID" value="KAK7882805.1"/>
    <property type="molecule type" value="Genomic_DNA"/>
</dbReference>
<dbReference type="PANTHER" id="PTHR10560:SF0">
    <property type="entry name" value="THROMBOPOIETIN"/>
    <property type="match status" value="1"/>
</dbReference>
<comment type="subcellular location">
    <subcellularLocation>
        <location evidence="1">Secreted</location>
    </subcellularLocation>
</comment>
<comment type="caution">
    <text evidence="8">The sequence shown here is derived from an EMBL/GenBank/DDBJ whole genome shotgun (WGS) entry which is preliminary data.</text>
</comment>
<evidence type="ECO:0008006" key="10">
    <source>
        <dbReference type="Google" id="ProtNLM"/>
    </source>
</evidence>
<evidence type="ECO:0000256" key="4">
    <source>
        <dbReference type="ARBA" id="ARBA00022702"/>
    </source>
</evidence>
<evidence type="ECO:0000256" key="2">
    <source>
        <dbReference type="ARBA" id="ARBA00005782"/>
    </source>
</evidence>
<dbReference type="InterPro" id="IPR009079">
    <property type="entry name" value="4_helix_cytokine-like_core"/>
</dbReference>
<dbReference type="GO" id="GO:0005125">
    <property type="term" value="F:cytokine activity"/>
    <property type="evidence" value="ECO:0007669"/>
    <property type="project" value="InterPro"/>
</dbReference>
<protein>
    <recommendedName>
        <fullName evidence="10">Thrombopoietin</fullName>
    </recommendedName>
</protein>
<keyword evidence="5 7" id="KW-0732">Signal</keyword>
<feature type="chain" id="PRO_5043743495" description="Thrombopoietin" evidence="7">
    <location>
        <begin position="26"/>
        <end position="186"/>
    </location>
</feature>
<proteinExistence type="inferred from homology"/>
<dbReference type="InterPro" id="IPR001323">
    <property type="entry name" value="EPO_TPO"/>
</dbReference>
<dbReference type="SUPFAM" id="SSF47266">
    <property type="entry name" value="4-helical cytokines"/>
    <property type="match status" value="1"/>
</dbReference>
<dbReference type="GO" id="GO:0005576">
    <property type="term" value="C:extracellular region"/>
    <property type="evidence" value="ECO:0007669"/>
    <property type="project" value="UniProtKB-SubCell"/>
</dbReference>
<organism evidence="8 9">
    <name type="scientific">Mugilogobius chulae</name>
    <name type="common">yellowstripe goby</name>
    <dbReference type="NCBI Taxonomy" id="88201"/>
    <lineage>
        <taxon>Eukaryota</taxon>
        <taxon>Metazoa</taxon>
        <taxon>Chordata</taxon>
        <taxon>Craniata</taxon>
        <taxon>Vertebrata</taxon>
        <taxon>Euteleostomi</taxon>
        <taxon>Actinopterygii</taxon>
        <taxon>Neopterygii</taxon>
        <taxon>Teleostei</taxon>
        <taxon>Neoteleostei</taxon>
        <taxon>Acanthomorphata</taxon>
        <taxon>Gobiaria</taxon>
        <taxon>Gobiiformes</taxon>
        <taxon>Gobioidei</taxon>
        <taxon>Gobiidae</taxon>
        <taxon>Gobionellinae</taxon>
        <taxon>Mugilogobius</taxon>
    </lineage>
</organism>
<dbReference type="GO" id="GO:0008283">
    <property type="term" value="P:cell population proliferation"/>
    <property type="evidence" value="ECO:0007669"/>
    <property type="project" value="InterPro"/>
</dbReference>
<accession>A0AAW0MTB5</accession>
<keyword evidence="4" id="KW-0372">Hormone</keyword>